<feature type="chain" id="PRO_5037473611" description="DNA breaking-rejoining protein" evidence="1">
    <location>
        <begin position="25"/>
        <end position="135"/>
    </location>
</feature>
<name>A0A936YIU9_9HYPH</name>
<sequence length="135" mass="14737">MKYICRTLFIAATLAALPFAPTQAADKTTVVKFKPQTTSATIKGNLKGYDTNNYMLGANAGQVLKVVLKASNSSCYFNIQGPDSEEAQFNGSMTMGDFSGTLTVDGNYKAMVYLMRNAARRNEICKYTITFEIDG</sequence>
<reference evidence="2" key="1">
    <citation type="submission" date="2021-01" db="EMBL/GenBank/DDBJ databases">
        <title>Rhizobium sp. strain KVB221 16S ribosomal RNA gene Genome sequencing and assembly.</title>
        <authorList>
            <person name="Kang M."/>
        </authorList>
    </citation>
    <scope>NUCLEOTIDE SEQUENCE</scope>
    <source>
        <strain evidence="2">KVB221</strain>
    </source>
</reference>
<evidence type="ECO:0000313" key="2">
    <source>
        <dbReference type="EMBL" id="MBL0370933.1"/>
    </source>
</evidence>
<protein>
    <recommendedName>
        <fullName evidence="4">DNA breaking-rejoining protein</fullName>
    </recommendedName>
</protein>
<accession>A0A936YIU9</accession>
<keyword evidence="3" id="KW-1185">Reference proteome</keyword>
<evidence type="ECO:0000256" key="1">
    <source>
        <dbReference type="SAM" id="SignalP"/>
    </source>
</evidence>
<gene>
    <name evidence="2" type="ORF">JJB09_02730</name>
</gene>
<dbReference type="RefSeq" id="WP_201652768.1">
    <property type="nucleotide sequence ID" value="NZ_JAEQNC010000002.1"/>
</dbReference>
<dbReference type="Proteomes" id="UP000633219">
    <property type="component" value="Unassembled WGS sequence"/>
</dbReference>
<feature type="signal peptide" evidence="1">
    <location>
        <begin position="1"/>
        <end position="24"/>
    </location>
</feature>
<dbReference type="Gene3D" id="2.60.120.380">
    <property type="match status" value="1"/>
</dbReference>
<keyword evidence="1" id="KW-0732">Signal</keyword>
<proteinExistence type="predicted"/>
<comment type="caution">
    <text evidence="2">The sequence shown here is derived from an EMBL/GenBank/DDBJ whole genome shotgun (WGS) entry which is preliminary data.</text>
</comment>
<dbReference type="EMBL" id="JAEQNC010000002">
    <property type="protein sequence ID" value="MBL0370933.1"/>
    <property type="molecule type" value="Genomic_DNA"/>
</dbReference>
<evidence type="ECO:0008006" key="4">
    <source>
        <dbReference type="Google" id="ProtNLM"/>
    </source>
</evidence>
<dbReference type="AlphaFoldDB" id="A0A936YIU9"/>
<evidence type="ECO:0000313" key="3">
    <source>
        <dbReference type="Proteomes" id="UP000633219"/>
    </source>
</evidence>
<organism evidence="2 3">
    <name type="scientific">Rhizobium setariae</name>
    <dbReference type="NCBI Taxonomy" id="2801340"/>
    <lineage>
        <taxon>Bacteria</taxon>
        <taxon>Pseudomonadati</taxon>
        <taxon>Pseudomonadota</taxon>
        <taxon>Alphaproteobacteria</taxon>
        <taxon>Hyphomicrobiales</taxon>
        <taxon>Rhizobiaceae</taxon>
        <taxon>Rhizobium/Agrobacterium group</taxon>
        <taxon>Rhizobium</taxon>
    </lineage>
</organism>